<keyword evidence="3" id="KW-0675">Receptor</keyword>
<feature type="chain" id="PRO_5015785075" evidence="2">
    <location>
        <begin position="25"/>
        <end position="323"/>
    </location>
</feature>
<proteinExistence type="inferred from homology"/>
<evidence type="ECO:0000313" key="3">
    <source>
        <dbReference type="EMBL" id="PTM61393.1"/>
    </source>
</evidence>
<dbReference type="InterPro" id="IPR005064">
    <property type="entry name" value="BUG"/>
</dbReference>
<dbReference type="Proteomes" id="UP000241808">
    <property type="component" value="Unassembled WGS sequence"/>
</dbReference>
<dbReference type="InterPro" id="IPR042100">
    <property type="entry name" value="Bug_dom1"/>
</dbReference>
<dbReference type="SUPFAM" id="SSF53850">
    <property type="entry name" value="Periplasmic binding protein-like II"/>
    <property type="match status" value="1"/>
</dbReference>
<evidence type="ECO:0000256" key="1">
    <source>
        <dbReference type="ARBA" id="ARBA00006987"/>
    </source>
</evidence>
<organism evidence="3 4">
    <name type="scientific">Phreatobacter oligotrophus</name>
    <dbReference type="NCBI Taxonomy" id="1122261"/>
    <lineage>
        <taxon>Bacteria</taxon>
        <taxon>Pseudomonadati</taxon>
        <taxon>Pseudomonadota</taxon>
        <taxon>Alphaproteobacteria</taxon>
        <taxon>Hyphomicrobiales</taxon>
        <taxon>Phreatobacteraceae</taxon>
        <taxon>Phreatobacter</taxon>
    </lineage>
</organism>
<dbReference type="PANTHER" id="PTHR42928">
    <property type="entry name" value="TRICARBOXYLATE-BINDING PROTEIN"/>
    <property type="match status" value="1"/>
</dbReference>
<evidence type="ECO:0000256" key="2">
    <source>
        <dbReference type="SAM" id="SignalP"/>
    </source>
</evidence>
<dbReference type="InterPro" id="IPR006311">
    <property type="entry name" value="TAT_signal"/>
</dbReference>
<dbReference type="PANTHER" id="PTHR42928:SF5">
    <property type="entry name" value="BLR1237 PROTEIN"/>
    <property type="match status" value="1"/>
</dbReference>
<dbReference type="PROSITE" id="PS51318">
    <property type="entry name" value="TAT"/>
    <property type="match status" value="1"/>
</dbReference>
<feature type="signal peptide" evidence="2">
    <location>
        <begin position="1"/>
        <end position="24"/>
    </location>
</feature>
<keyword evidence="2" id="KW-0732">Signal</keyword>
<dbReference type="Pfam" id="PF03401">
    <property type="entry name" value="TctC"/>
    <property type="match status" value="1"/>
</dbReference>
<comment type="caution">
    <text evidence="3">The sequence shown here is derived from an EMBL/GenBank/DDBJ whole genome shotgun (WGS) entry which is preliminary data.</text>
</comment>
<reference evidence="3 4" key="1">
    <citation type="submission" date="2018-04" db="EMBL/GenBank/DDBJ databases">
        <title>Genomic Encyclopedia of Archaeal and Bacterial Type Strains, Phase II (KMG-II): from individual species to whole genera.</title>
        <authorList>
            <person name="Goeker M."/>
        </authorList>
    </citation>
    <scope>NUCLEOTIDE SEQUENCE [LARGE SCALE GENOMIC DNA]</scope>
    <source>
        <strain evidence="3 4">DSM 25521</strain>
    </source>
</reference>
<gene>
    <name evidence="3" type="ORF">C8P69_10160</name>
</gene>
<name>A0A2T4ZHG3_9HYPH</name>
<accession>A0A2T4ZHG3</accession>
<evidence type="ECO:0000313" key="4">
    <source>
        <dbReference type="Proteomes" id="UP000241808"/>
    </source>
</evidence>
<comment type="similarity">
    <text evidence="1">Belongs to the UPF0065 (bug) family.</text>
</comment>
<protein>
    <submittedName>
        <fullName evidence="3">Tripartite-type tricarboxylate transporter receptor subunit TctC</fullName>
    </submittedName>
</protein>
<dbReference type="RefSeq" id="WP_108173875.1">
    <property type="nucleotide sequence ID" value="NZ_PZZL01000001.1"/>
</dbReference>
<keyword evidence="4" id="KW-1185">Reference proteome</keyword>
<dbReference type="EMBL" id="PZZL01000001">
    <property type="protein sequence ID" value="PTM61393.1"/>
    <property type="molecule type" value="Genomic_DNA"/>
</dbReference>
<dbReference type="PIRSF" id="PIRSF017082">
    <property type="entry name" value="YflP"/>
    <property type="match status" value="1"/>
</dbReference>
<dbReference type="Gene3D" id="3.40.190.10">
    <property type="entry name" value="Periplasmic binding protein-like II"/>
    <property type="match status" value="1"/>
</dbReference>
<dbReference type="Gene3D" id="3.40.190.150">
    <property type="entry name" value="Bordetella uptake gene, domain 1"/>
    <property type="match status" value="1"/>
</dbReference>
<dbReference type="AlphaFoldDB" id="A0A2T4ZHG3"/>
<sequence length="323" mass="33772">MTDRRRFTTLLASALAASALPARAQTFPARPVTIIVPFAAGGAVDIVARTIADRLAQRWGQQPVIENRPGAGGIVASQALVRAAPDGHTLMVVANGHPLNPFFHEKLPYDTDRDFTPITQIGASPLVISVPPGETARDAKAFFEAAKAKPDGIVFGVSGFGTSAHLAGVLASQVTGAKLVAVPHRSGSQALQTVMTGGLPMSINPLLEVIELARAGKVRPLAVTTAARSAILPDVPTMAEQGYAGFDTGVWWGVVAPGSLAPEMVERLSRDLTEAIRSPEATARLQQLGATPVGSSPEAFRAFLASETATWGPVIRSANIRLE</sequence>
<dbReference type="OrthoDB" id="8443386at2"/>